<comment type="catalytic activity">
    <reaction evidence="17 19">
        <text>alpha-ribazole + adenosylcob(III)inamide-GDP = adenosylcob(III)alamin + GMP + H(+)</text>
        <dbReference type="Rhea" id="RHEA:16049"/>
        <dbReference type="ChEBI" id="CHEBI:10329"/>
        <dbReference type="ChEBI" id="CHEBI:15378"/>
        <dbReference type="ChEBI" id="CHEBI:18408"/>
        <dbReference type="ChEBI" id="CHEBI:58115"/>
        <dbReference type="ChEBI" id="CHEBI:60487"/>
        <dbReference type="EC" id="2.7.8.26"/>
    </reaction>
</comment>
<comment type="caution">
    <text evidence="20">The sequence shown here is derived from an EMBL/GenBank/DDBJ whole genome shotgun (WGS) entry which is preliminary data.</text>
</comment>
<evidence type="ECO:0000256" key="13">
    <source>
        <dbReference type="ARBA" id="ARBA00023136"/>
    </source>
</evidence>
<evidence type="ECO:0000256" key="2">
    <source>
        <dbReference type="ARBA" id="ARBA00004651"/>
    </source>
</evidence>
<dbReference type="Pfam" id="PF02654">
    <property type="entry name" value="CobS"/>
    <property type="match status" value="1"/>
</dbReference>
<keyword evidence="12 19" id="KW-1133">Transmembrane helix</keyword>
<evidence type="ECO:0000256" key="14">
    <source>
        <dbReference type="ARBA" id="ARBA00025228"/>
    </source>
</evidence>
<keyword evidence="11 19" id="KW-0460">Magnesium</keyword>
<accession>A0ABW0GIW2</accession>
<gene>
    <name evidence="19" type="primary">cobS</name>
    <name evidence="20" type="ORF">ACFPJ6_03595</name>
</gene>
<dbReference type="EC" id="2.7.8.26" evidence="5 19"/>
<keyword evidence="21" id="KW-1185">Reference proteome</keyword>
<dbReference type="Proteomes" id="UP001596122">
    <property type="component" value="Unassembled WGS sequence"/>
</dbReference>
<keyword evidence="8 19" id="KW-0169">Cobalamin biosynthesis</keyword>
<evidence type="ECO:0000256" key="7">
    <source>
        <dbReference type="ARBA" id="ARBA00022475"/>
    </source>
</evidence>
<comment type="function">
    <text evidence="14 19">Joins adenosylcobinamide-GDP and alpha-ribazole to generate adenosylcobalamin (Ado-cobalamin). Also synthesizes adenosylcobalamin 5'-phosphate from adenosylcobinamide-GDP and alpha-ribazole 5'-phosphate.</text>
</comment>
<evidence type="ECO:0000256" key="15">
    <source>
        <dbReference type="ARBA" id="ARBA00032605"/>
    </source>
</evidence>
<dbReference type="RefSeq" id="WP_340269093.1">
    <property type="nucleotide sequence ID" value="NZ_JBBEOG010000003.1"/>
</dbReference>
<reference evidence="21" key="1">
    <citation type="journal article" date="2019" name="Int. J. Syst. Evol. Microbiol.">
        <title>The Global Catalogue of Microorganisms (GCM) 10K type strain sequencing project: providing services to taxonomists for standard genome sequencing and annotation.</title>
        <authorList>
            <consortium name="The Broad Institute Genomics Platform"/>
            <consortium name="The Broad Institute Genome Sequencing Center for Infectious Disease"/>
            <person name="Wu L."/>
            <person name="Ma J."/>
        </authorList>
    </citation>
    <scope>NUCLEOTIDE SEQUENCE [LARGE SCALE GENOMIC DNA]</scope>
    <source>
        <strain evidence="21">CCUG 43114</strain>
    </source>
</reference>
<evidence type="ECO:0000256" key="10">
    <source>
        <dbReference type="ARBA" id="ARBA00022692"/>
    </source>
</evidence>
<evidence type="ECO:0000313" key="21">
    <source>
        <dbReference type="Proteomes" id="UP001596122"/>
    </source>
</evidence>
<evidence type="ECO:0000256" key="3">
    <source>
        <dbReference type="ARBA" id="ARBA00004663"/>
    </source>
</evidence>
<feature type="transmembrane region" description="Helical" evidence="19">
    <location>
        <begin position="43"/>
        <end position="62"/>
    </location>
</feature>
<keyword evidence="9 19" id="KW-0808">Transferase</keyword>
<dbReference type="PANTHER" id="PTHR34148">
    <property type="entry name" value="ADENOSYLCOBINAMIDE-GDP RIBAZOLETRANSFERASE"/>
    <property type="match status" value="1"/>
</dbReference>
<organism evidence="20 21">
    <name type="scientific">Aquipuribacter nitratireducens</name>
    <dbReference type="NCBI Taxonomy" id="650104"/>
    <lineage>
        <taxon>Bacteria</taxon>
        <taxon>Bacillati</taxon>
        <taxon>Actinomycetota</taxon>
        <taxon>Actinomycetes</taxon>
        <taxon>Micrococcales</taxon>
        <taxon>Intrasporangiaceae</taxon>
        <taxon>Aquipuribacter</taxon>
    </lineage>
</organism>
<sequence>MSRRSGRAGSRGRSGHVVDGLRLGFGTLTVLQVPAPRSVDRDAAAVAMVTAVLPGAVVGLGVAATATLLVLLGVPAAPAGVAGVGAGVLLTRFLHVDGLADTADGLVAGRTAERALEVMRRGDVGPAGATVLVLVLGGQVLGVGAVVAGVASGAAPWWSGAQLVLAWAASRAVLALLCVRGLRPARSGGLGAAVVGSVPVALAPVPLLLCGAVGAVAGLGPAPAVLVPVAAAAAAGAVAWHGTRRLGGLTGDVLGAGVEVALLAAILVLAAT</sequence>
<evidence type="ECO:0000256" key="8">
    <source>
        <dbReference type="ARBA" id="ARBA00022573"/>
    </source>
</evidence>
<evidence type="ECO:0000256" key="5">
    <source>
        <dbReference type="ARBA" id="ARBA00013200"/>
    </source>
</evidence>
<comment type="catalytic activity">
    <reaction evidence="18 19">
        <text>alpha-ribazole 5'-phosphate + adenosylcob(III)inamide-GDP = adenosylcob(III)alamin 5'-phosphate + GMP + H(+)</text>
        <dbReference type="Rhea" id="RHEA:23560"/>
        <dbReference type="ChEBI" id="CHEBI:15378"/>
        <dbReference type="ChEBI" id="CHEBI:57918"/>
        <dbReference type="ChEBI" id="CHEBI:58115"/>
        <dbReference type="ChEBI" id="CHEBI:60487"/>
        <dbReference type="ChEBI" id="CHEBI:60493"/>
        <dbReference type="EC" id="2.7.8.26"/>
    </reaction>
</comment>
<proteinExistence type="inferred from homology"/>
<comment type="cofactor">
    <cofactor evidence="1 19">
        <name>Mg(2+)</name>
        <dbReference type="ChEBI" id="CHEBI:18420"/>
    </cofactor>
</comment>
<keyword evidence="13 19" id="KW-0472">Membrane</keyword>
<dbReference type="InterPro" id="IPR003805">
    <property type="entry name" value="CobS"/>
</dbReference>
<name>A0ABW0GIW2_9MICO</name>
<dbReference type="HAMAP" id="MF_00719">
    <property type="entry name" value="CobS"/>
    <property type="match status" value="1"/>
</dbReference>
<protein>
    <recommendedName>
        <fullName evidence="6 19">Adenosylcobinamide-GDP ribazoletransferase</fullName>
        <ecNumber evidence="5 19">2.7.8.26</ecNumber>
    </recommendedName>
    <alternativeName>
        <fullName evidence="16 19">Cobalamin synthase</fullName>
    </alternativeName>
    <alternativeName>
        <fullName evidence="15 19">Cobalamin-5'-phosphate synthase</fullName>
    </alternativeName>
</protein>
<evidence type="ECO:0000256" key="11">
    <source>
        <dbReference type="ARBA" id="ARBA00022842"/>
    </source>
</evidence>
<evidence type="ECO:0000256" key="1">
    <source>
        <dbReference type="ARBA" id="ARBA00001946"/>
    </source>
</evidence>
<comment type="similarity">
    <text evidence="4 19">Belongs to the CobS family.</text>
</comment>
<evidence type="ECO:0000256" key="16">
    <source>
        <dbReference type="ARBA" id="ARBA00032853"/>
    </source>
</evidence>
<evidence type="ECO:0000256" key="6">
    <source>
        <dbReference type="ARBA" id="ARBA00015850"/>
    </source>
</evidence>
<comment type="subcellular location">
    <subcellularLocation>
        <location evidence="2 19">Cell membrane</location>
        <topology evidence="2 19">Multi-pass membrane protein</topology>
    </subcellularLocation>
</comment>
<keyword evidence="10 19" id="KW-0812">Transmembrane</keyword>
<feature type="transmembrane region" description="Helical" evidence="19">
    <location>
        <begin position="253"/>
        <end position="271"/>
    </location>
</feature>
<comment type="pathway">
    <text evidence="3 19">Cofactor biosynthesis; adenosylcobalamin biosynthesis; adenosylcobalamin from cob(II)yrinate a,c-diamide: step 7/7.</text>
</comment>
<evidence type="ECO:0000256" key="9">
    <source>
        <dbReference type="ARBA" id="ARBA00022679"/>
    </source>
</evidence>
<dbReference type="EMBL" id="JBHSLD010000004">
    <property type="protein sequence ID" value="MFC5379870.1"/>
    <property type="molecule type" value="Genomic_DNA"/>
</dbReference>
<evidence type="ECO:0000256" key="19">
    <source>
        <dbReference type="HAMAP-Rule" id="MF_00719"/>
    </source>
</evidence>
<evidence type="ECO:0000256" key="4">
    <source>
        <dbReference type="ARBA" id="ARBA00010561"/>
    </source>
</evidence>
<evidence type="ECO:0000256" key="17">
    <source>
        <dbReference type="ARBA" id="ARBA00048623"/>
    </source>
</evidence>
<feature type="transmembrane region" description="Helical" evidence="19">
    <location>
        <begin position="129"/>
        <end position="151"/>
    </location>
</feature>
<dbReference type="PANTHER" id="PTHR34148:SF1">
    <property type="entry name" value="ADENOSYLCOBINAMIDE-GDP RIBAZOLETRANSFERASE"/>
    <property type="match status" value="1"/>
</dbReference>
<evidence type="ECO:0000313" key="20">
    <source>
        <dbReference type="EMBL" id="MFC5379870.1"/>
    </source>
</evidence>
<evidence type="ECO:0000256" key="18">
    <source>
        <dbReference type="ARBA" id="ARBA00049504"/>
    </source>
</evidence>
<feature type="transmembrane region" description="Helical" evidence="19">
    <location>
        <begin position="157"/>
        <end position="178"/>
    </location>
</feature>
<feature type="transmembrane region" description="Helical" evidence="19">
    <location>
        <begin position="222"/>
        <end position="241"/>
    </location>
</feature>
<dbReference type="GO" id="GO:0051073">
    <property type="term" value="F:adenosylcobinamide-GDP ribazoletransferase activity"/>
    <property type="evidence" value="ECO:0007669"/>
    <property type="project" value="UniProtKB-EC"/>
</dbReference>
<feature type="transmembrane region" description="Helical" evidence="19">
    <location>
        <begin position="190"/>
        <end position="216"/>
    </location>
</feature>
<feature type="transmembrane region" description="Helical" evidence="19">
    <location>
        <begin position="68"/>
        <end position="90"/>
    </location>
</feature>
<keyword evidence="7 19" id="KW-1003">Cell membrane</keyword>
<evidence type="ECO:0000256" key="12">
    <source>
        <dbReference type="ARBA" id="ARBA00022989"/>
    </source>
</evidence>